<dbReference type="AlphaFoldDB" id="A0A1S6JJJ6"/>
<accession>A0A1S6JJJ6</accession>
<dbReference type="GO" id="GO:0008610">
    <property type="term" value="P:lipid biosynthetic process"/>
    <property type="evidence" value="ECO:0007669"/>
    <property type="project" value="TreeGrafter"/>
</dbReference>
<dbReference type="PANTHER" id="PTHR11487:SF0">
    <property type="entry name" value="S-ACYL FATTY ACID SYNTHASE THIOESTERASE, MEDIUM CHAIN"/>
    <property type="match status" value="1"/>
</dbReference>
<reference evidence="3 4" key="1">
    <citation type="submission" date="2017-02" db="EMBL/GenBank/DDBJ databases">
        <title>Streptomyces pactum ACT12 Genome sequencing and assembly.</title>
        <authorList>
            <person name="Xue Q."/>
            <person name="Yan X."/>
            <person name="Jia L."/>
            <person name="Yan H."/>
        </authorList>
    </citation>
    <scope>NUCLEOTIDE SEQUENCE [LARGE SCALE GENOMIC DNA]</scope>
    <source>
        <strain evidence="3 4">ACT12</strain>
    </source>
</reference>
<dbReference type="SUPFAM" id="SSF53474">
    <property type="entry name" value="alpha/beta-Hydrolases"/>
    <property type="match status" value="1"/>
</dbReference>
<dbReference type="Pfam" id="PF00975">
    <property type="entry name" value="Thioesterase"/>
    <property type="match status" value="1"/>
</dbReference>
<comment type="similarity">
    <text evidence="1">Belongs to the thioesterase family.</text>
</comment>
<evidence type="ECO:0000259" key="2">
    <source>
        <dbReference type="Pfam" id="PF00975"/>
    </source>
</evidence>
<dbReference type="KEGG" id="spac:B1H29_09205"/>
<dbReference type="Gene3D" id="3.40.50.1820">
    <property type="entry name" value="alpha/beta hydrolase"/>
    <property type="match status" value="1"/>
</dbReference>
<dbReference type="Proteomes" id="UP000189443">
    <property type="component" value="Chromosome"/>
</dbReference>
<evidence type="ECO:0000256" key="1">
    <source>
        <dbReference type="ARBA" id="ARBA00007169"/>
    </source>
</evidence>
<keyword evidence="4" id="KW-1185">Reference proteome</keyword>
<evidence type="ECO:0000313" key="3">
    <source>
        <dbReference type="EMBL" id="AQS71906.1"/>
    </source>
</evidence>
<dbReference type="InterPro" id="IPR029058">
    <property type="entry name" value="AB_hydrolase_fold"/>
</dbReference>
<dbReference type="InterPro" id="IPR001031">
    <property type="entry name" value="Thioesterase"/>
</dbReference>
<dbReference type="EMBL" id="CP019724">
    <property type="protein sequence ID" value="AQS71906.1"/>
    <property type="molecule type" value="Genomic_DNA"/>
</dbReference>
<name>A0A1S6JJJ6_9ACTN</name>
<protein>
    <submittedName>
        <fullName evidence="3">Thioesterase</fullName>
    </submittedName>
</protein>
<dbReference type="InterPro" id="IPR012223">
    <property type="entry name" value="TEII"/>
</dbReference>
<dbReference type="PANTHER" id="PTHR11487">
    <property type="entry name" value="THIOESTERASE"/>
    <property type="match status" value="1"/>
</dbReference>
<evidence type="ECO:0000313" key="4">
    <source>
        <dbReference type="Proteomes" id="UP000189443"/>
    </source>
</evidence>
<sequence length="254" mass="28085">MRPPRQPRPAPPEAAGVPVLNLYCLPYAGSSARMYEPWKTRLPSSVAVIPLELPGRGARWPERAKSELEPLLDDLAGGMEEARRAPYAVFGHSFGGVLAFELVRHLRALGFPPPRRLLVSGCPAPHLATPAETTYDLSDEEFTERLRRLRGTPEELLENEELMELYIPILRADYAILDHYKAPPSEPLDCPVSVFYGRGDEDAGRDVTEQWSAYSGGPAAIEEIAGDHFFLRDAEEELLAKMARHLGAPPPGNP</sequence>
<feature type="domain" description="Thioesterase" evidence="2">
    <location>
        <begin position="22"/>
        <end position="242"/>
    </location>
</feature>
<proteinExistence type="inferred from homology"/>
<organism evidence="3 4">
    <name type="scientific">Streptomyces pactum</name>
    <dbReference type="NCBI Taxonomy" id="68249"/>
    <lineage>
        <taxon>Bacteria</taxon>
        <taxon>Bacillati</taxon>
        <taxon>Actinomycetota</taxon>
        <taxon>Actinomycetes</taxon>
        <taxon>Kitasatosporales</taxon>
        <taxon>Streptomycetaceae</taxon>
        <taxon>Streptomyces</taxon>
    </lineage>
</organism>
<gene>
    <name evidence="3" type="ORF">B1H29_09205</name>
</gene>